<dbReference type="AlphaFoldDB" id="A0A2N6VDQ7"/>
<dbReference type="InterPro" id="IPR000073">
    <property type="entry name" value="AB_hydrolase_1"/>
</dbReference>
<dbReference type="Proteomes" id="UP001164081">
    <property type="component" value="Chromosome"/>
</dbReference>
<evidence type="ECO:0000259" key="2">
    <source>
        <dbReference type="Pfam" id="PF00561"/>
    </source>
</evidence>
<evidence type="ECO:0000313" key="5">
    <source>
        <dbReference type="Proteomes" id="UP000595320"/>
    </source>
</evidence>
<dbReference type="EMBL" id="CP068176">
    <property type="protein sequence ID" value="QQT85156.1"/>
    <property type="molecule type" value="Genomic_DNA"/>
</dbReference>
<evidence type="ECO:0000313" key="6">
    <source>
        <dbReference type="Proteomes" id="UP001164081"/>
    </source>
</evidence>
<sequence>MILNAEYHTSPNPVTEIPVVVLHGLFGSLSNLGMIARKLNQNHHVIQMDLRNHGGSPHSSDMSYELMAQDVVETLDHLQVNLFSLVGHSMGGKTSMKIVGLFPERVEQLVILDVAPVPYAGERHEGMFAAIDAVIEQHNPNLSRTQAAEIMRKYLPHEMIVQFLLKSFVKGQWLYNVDAFKANYGNLVGWNPIQPWNKPCLFIRGGNSEYILPQYQAEIEQQFPQAHIETVEGTGHWLHAEKPDIVLGFIQNYLNHEVEVNV</sequence>
<dbReference type="Pfam" id="PF00561">
    <property type="entry name" value="Abhydrolase_1"/>
    <property type="match status" value="1"/>
</dbReference>
<dbReference type="RefSeq" id="WP_004987246.1">
    <property type="nucleotide sequence ID" value="NZ_AP018824.1"/>
</dbReference>
<dbReference type="InterPro" id="IPR029058">
    <property type="entry name" value="AB_hydrolase_fold"/>
</dbReference>
<dbReference type="GO" id="GO:0016787">
    <property type="term" value="F:hydrolase activity"/>
    <property type="evidence" value="ECO:0007669"/>
    <property type="project" value="UniProtKB-KW"/>
</dbReference>
<dbReference type="STRING" id="108980.GCA_000934145_02111"/>
<dbReference type="SUPFAM" id="SSF53474">
    <property type="entry name" value="alpha/beta-Hydrolases"/>
    <property type="match status" value="1"/>
</dbReference>
<protein>
    <submittedName>
        <fullName evidence="4">Alpha/beta fold hydrolase</fullName>
    </submittedName>
</protein>
<dbReference type="PANTHER" id="PTHR46118">
    <property type="entry name" value="PROTEIN ABHD11"/>
    <property type="match status" value="1"/>
</dbReference>
<feature type="domain" description="AB hydrolase-1" evidence="2">
    <location>
        <begin position="18"/>
        <end position="243"/>
    </location>
</feature>
<keyword evidence="1 4" id="KW-0378">Hydrolase</keyword>
<accession>A0A2N6VDQ7</accession>
<organism evidence="4 6">
    <name type="scientific">Acinetobacter ursingii</name>
    <dbReference type="NCBI Taxonomy" id="108980"/>
    <lineage>
        <taxon>Bacteria</taxon>
        <taxon>Pseudomonadati</taxon>
        <taxon>Pseudomonadota</taxon>
        <taxon>Gammaproteobacteria</taxon>
        <taxon>Moraxellales</taxon>
        <taxon>Moraxellaceae</taxon>
        <taxon>Acinetobacter</taxon>
    </lineage>
</organism>
<evidence type="ECO:0000256" key="1">
    <source>
        <dbReference type="ARBA" id="ARBA00022801"/>
    </source>
</evidence>
<reference evidence="4" key="2">
    <citation type="journal article" date="2022" name="J Glob Antimicrob Resist">
        <title>Comparative analysis of IMP-4- and OXA-58-containing plasmids of three carbapenemase-producing Acinetobacter ursingii strains in the Netherlands.</title>
        <authorList>
            <person name="Hendrickx A.P.A."/>
            <person name="Schade R.P."/>
            <person name="Landman F."/>
            <person name="Bosch T."/>
            <person name="Schouls L.M."/>
            <person name="van Dijk K."/>
        </authorList>
    </citation>
    <scope>NUCLEOTIDE SEQUENCE</scope>
    <source>
        <strain evidence="4">RIVM_C010761</strain>
    </source>
</reference>
<dbReference type="EMBL" id="CP089044">
    <property type="protein sequence ID" value="UYF76287.1"/>
    <property type="molecule type" value="Genomic_DNA"/>
</dbReference>
<proteinExistence type="predicted"/>
<name>A0A2N6VDQ7_9GAMM</name>
<evidence type="ECO:0000313" key="3">
    <source>
        <dbReference type="EMBL" id="QQT85156.1"/>
    </source>
</evidence>
<dbReference type="PANTHER" id="PTHR46118:SF4">
    <property type="entry name" value="PROTEIN ABHD11"/>
    <property type="match status" value="1"/>
</dbReference>
<reference evidence="3 5" key="1">
    <citation type="submission" date="2021-01" db="EMBL/GenBank/DDBJ databases">
        <title>FDA dAtabase for Regulatory Grade micrObial Sequences (FDA-ARGOS): Supporting development and validation of Infectious Disease Dx tests.</title>
        <authorList>
            <person name="Sproer C."/>
            <person name="Gronow S."/>
            <person name="Severitt S."/>
            <person name="Schroder I."/>
            <person name="Tallon L."/>
            <person name="Sadzewicz L."/>
            <person name="Zhao X."/>
            <person name="Boylan J."/>
            <person name="Ott S."/>
            <person name="Bowen H."/>
            <person name="Vavikolanu K."/>
            <person name="Mehta A."/>
            <person name="Aluvathingal J."/>
            <person name="Nadendla S."/>
            <person name="Lowell S."/>
            <person name="Myers T."/>
            <person name="Yan Y."/>
            <person name="Sichtig H."/>
        </authorList>
    </citation>
    <scope>NUCLEOTIDE SEQUENCE [LARGE SCALE GENOMIC DNA]</scope>
    <source>
        <strain evidence="3 5">FDAARGOS_1096</strain>
    </source>
</reference>
<dbReference type="PRINTS" id="PR00111">
    <property type="entry name" value="ABHYDROLASE"/>
</dbReference>
<dbReference type="Gene3D" id="3.40.50.1820">
    <property type="entry name" value="alpha/beta hydrolase"/>
    <property type="match status" value="1"/>
</dbReference>
<dbReference type="Proteomes" id="UP000595320">
    <property type="component" value="Chromosome"/>
</dbReference>
<evidence type="ECO:0000313" key="4">
    <source>
        <dbReference type="EMBL" id="UYF76287.1"/>
    </source>
</evidence>
<dbReference type="GeneID" id="66213131"/>
<gene>
    <name evidence="3" type="ORF">I6I53_09365</name>
    <name evidence="4" type="ORF">LSO58_05145</name>
</gene>